<dbReference type="Pfam" id="PF02698">
    <property type="entry name" value="DUF218"/>
    <property type="match status" value="1"/>
</dbReference>
<dbReference type="InterPro" id="IPR014729">
    <property type="entry name" value="Rossmann-like_a/b/a_fold"/>
</dbReference>
<dbReference type="InterPro" id="IPR051599">
    <property type="entry name" value="Cell_Envelope_Assoc"/>
</dbReference>
<feature type="domain" description="DUF218" evidence="1">
    <location>
        <begin position="95"/>
        <end position="178"/>
    </location>
</feature>
<reference evidence="2" key="1">
    <citation type="journal article" date="2020" name="Stud. Mycol.">
        <title>101 Dothideomycetes genomes: a test case for predicting lifestyles and emergence of pathogens.</title>
        <authorList>
            <person name="Haridas S."/>
            <person name="Albert R."/>
            <person name="Binder M."/>
            <person name="Bloem J."/>
            <person name="Labutti K."/>
            <person name="Salamov A."/>
            <person name="Andreopoulos B."/>
            <person name="Baker S."/>
            <person name="Barry K."/>
            <person name="Bills G."/>
            <person name="Bluhm B."/>
            <person name="Cannon C."/>
            <person name="Castanera R."/>
            <person name="Culley D."/>
            <person name="Daum C."/>
            <person name="Ezra D."/>
            <person name="Gonzalez J."/>
            <person name="Henrissat B."/>
            <person name="Kuo A."/>
            <person name="Liang C."/>
            <person name="Lipzen A."/>
            <person name="Lutzoni F."/>
            <person name="Magnuson J."/>
            <person name="Mondo S."/>
            <person name="Nolan M."/>
            <person name="Ohm R."/>
            <person name="Pangilinan J."/>
            <person name="Park H.-J."/>
            <person name="Ramirez L."/>
            <person name="Alfaro M."/>
            <person name="Sun H."/>
            <person name="Tritt A."/>
            <person name="Yoshinaga Y."/>
            <person name="Zwiers L.-H."/>
            <person name="Turgeon B."/>
            <person name="Goodwin S."/>
            <person name="Spatafora J."/>
            <person name="Crous P."/>
            <person name="Grigoriev I."/>
        </authorList>
    </citation>
    <scope>NUCLEOTIDE SEQUENCE</scope>
    <source>
        <strain evidence="2">CBS 121167</strain>
    </source>
</reference>
<dbReference type="InterPro" id="IPR003848">
    <property type="entry name" value="DUF218"/>
</dbReference>
<dbReference type="AlphaFoldDB" id="A0A6A6AV96"/>
<dbReference type="Gene3D" id="1.10.3620.10">
    <property type="entry name" value="YdcF like domain"/>
    <property type="match status" value="1"/>
</dbReference>
<evidence type="ECO:0000259" key="1">
    <source>
        <dbReference type="Pfam" id="PF02698"/>
    </source>
</evidence>
<sequence length="267" mass="28825">MSDVAQVAEDVNTISTFLSKEDISDISSIEPVDCIILCVSSVLYSADTIFTALRSRPDLTKALVLCGGVGHSTNFIYEAVAAHPVFGALASEIQGLPEAQVLHAIFRQFFATPAHITTGPRIILEDQSTTCATNATEARKLLDAHGIPSPATVVVVQDPTMVRRTAACFEKAYADLPTKPRFLGCPVFVPLLRSVDDGKLAYAMADFGSPLWSMDRFLKLVMGEIPRLRDDANGYGPRGNGSIAHVDVPDGVEEAWKRLASAIAHRR</sequence>
<accession>A0A6A6AV96</accession>
<dbReference type="GeneID" id="54302076"/>
<dbReference type="GO" id="GO:0005886">
    <property type="term" value="C:plasma membrane"/>
    <property type="evidence" value="ECO:0007669"/>
    <property type="project" value="TreeGrafter"/>
</dbReference>
<dbReference type="CDD" id="cd06259">
    <property type="entry name" value="YdcF-like"/>
    <property type="match status" value="1"/>
</dbReference>
<dbReference type="EMBL" id="ML995566">
    <property type="protein sequence ID" value="KAF2135600.1"/>
    <property type="molecule type" value="Genomic_DNA"/>
</dbReference>
<gene>
    <name evidence="2" type="ORF">K452DRAFT_322961</name>
</gene>
<evidence type="ECO:0000313" key="2">
    <source>
        <dbReference type="EMBL" id="KAF2135600.1"/>
    </source>
</evidence>
<evidence type="ECO:0000313" key="3">
    <source>
        <dbReference type="Proteomes" id="UP000799438"/>
    </source>
</evidence>
<dbReference type="PANTHER" id="PTHR30336">
    <property type="entry name" value="INNER MEMBRANE PROTEIN, PROBABLE PERMEASE"/>
    <property type="match status" value="1"/>
</dbReference>
<dbReference type="Gene3D" id="3.40.50.620">
    <property type="entry name" value="HUPs"/>
    <property type="match status" value="1"/>
</dbReference>
<keyword evidence="3" id="KW-1185">Reference proteome</keyword>
<dbReference type="PANTHER" id="PTHR30336:SF20">
    <property type="entry name" value="DUF218 DOMAIN-CONTAINING PROTEIN"/>
    <property type="match status" value="1"/>
</dbReference>
<dbReference type="Proteomes" id="UP000799438">
    <property type="component" value="Unassembled WGS sequence"/>
</dbReference>
<name>A0A6A6AV96_9PEZI</name>
<proteinExistence type="predicted"/>
<dbReference type="RefSeq" id="XP_033391318.1">
    <property type="nucleotide sequence ID" value="XM_033544580.1"/>
</dbReference>
<dbReference type="OrthoDB" id="17725at2759"/>
<organism evidence="2 3">
    <name type="scientific">Aplosporella prunicola CBS 121167</name>
    <dbReference type="NCBI Taxonomy" id="1176127"/>
    <lineage>
        <taxon>Eukaryota</taxon>
        <taxon>Fungi</taxon>
        <taxon>Dikarya</taxon>
        <taxon>Ascomycota</taxon>
        <taxon>Pezizomycotina</taxon>
        <taxon>Dothideomycetes</taxon>
        <taxon>Dothideomycetes incertae sedis</taxon>
        <taxon>Botryosphaeriales</taxon>
        <taxon>Aplosporellaceae</taxon>
        <taxon>Aplosporella</taxon>
    </lineage>
</organism>
<protein>
    <recommendedName>
        <fullName evidence="1">DUF218 domain-containing protein</fullName>
    </recommendedName>
</protein>